<evidence type="ECO:0000313" key="1">
    <source>
        <dbReference type="EMBL" id="WWR47799.1"/>
    </source>
</evidence>
<dbReference type="RefSeq" id="WP_338550635.1">
    <property type="nucleotide sequence ID" value="NZ_CP146069.1"/>
</dbReference>
<gene>
    <name evidence="1" type="ORF">RZ517_06400</name>
</gene>
<organism evidence="1 2">
    <name type="scientific">Roseovarius phycicola</name>
    <dbReference type="NCBI Taxonomy" id="3080976"/>
    <lineage>
        <taxon>Bacteria</taxon>
        <taxon>Pseudomonadati</taxon>
        <taxon>Pseudomonadota</taxon>
        <taxon>Alphaproteobacteria</taxon>
        <taxon>Rhodobacterales</taxon>
        <taxon>Roseobacteraceae</taxon>
        <taxon>Roseovarius</taxon>
    </lineage>
</organism>
<proteinExistence type="predicted"/>
<protein>
    <recommendedName>
        <fullName evidence="3">DUF4189 domain-containing protein</fullName>
    </recommendedName>
</protein>
<accession>A0ABZ2HI98</accession>
<evidence type="ECO:0008006" key="3">
    <source>
        <dbReference type="Google" id="ProtNLM"/>
    </source>
</evidence>
<sequence>MLTKLSTIFLGLVIGFIPKEGSAEIVFQSTKKKVVVLLDETLSTAGKEGLRKIRKQTYFSAFVVNQTEDVYGWAGGEHRLERAVHWAAKICKYRSENPSECKLHAVVVPKDHISGDGRRTLNQSANKEFRKYLKLQEQGTYGAFAANNYASFGYAWRFKTEVAAREGALRECRLNTKNQLANLTSWERENTTSKADLVCNVIHVSRN</sequence>
<reference evidence="1 2" key="1">
    <citation type="submission" date="2023-10" db="EMBL/GenBank/DDBJ databases">
        <title>Roseovarius strain S88 nov., isolated from a marine algae.</title>
        <authorList>
            <person name="Lee M.W."/>
            <person name="Lee J.K."/>
            <person name="Kim J.M."/>
            <person name="Choi D.G."/>
            <person name="Baek J.H."/>
            <person name="Bayburt H."/>
            <person name="Jung J.J."/>
            <person name="Han D.M."/>
            <person name="Jeon C.O."/>
        </authorList>
    </citation>
    <scope>NUCLEOTIDE SEQUENCE [LARGE SCALE GENOMIC DNA]</scope>
    <source>
        <strain evidence="1 2">S88</strain>
    </source>
</reference>
<dbReference type="Proteomes" id="UP001364156">
    <property type="component" value="Chromosome"/>
</dbReference>
<name>A0ABZ2HI98_9RHOB</name>
<keyword evidence="2" id="KW-1185">Reference proteome</keyword>
<evidence type="ECO:0000313" key="2">
    <source>
        <dbReference type="Proteomes" id="UP001364156"/>
    </source>
</evidence>
<dbReference type="EMBL" id="CP146069">
    <property type="protein sequence ID" value="WWR47799.1"/>
    <property type="molecule type" value="Genomic_DNA"/>
</dbReference>